<dbReference type="Proteomes" id="UP000027341">
    <property type="component" value="Unassembled WGS sequence"/>
</dbReference>
<dbReference type="Gene3D" id="3.40.50.2300">
    <property type="match status" value="1"/>
</dbReference>
<evidence type="ECO:0000256" key="3">
    <source>
        <dbReference type="ARBA" id="ARBA00023015"/>
    </source>
</evidence>
<keyword evidence="1 6" id="KW-0597">Phosphoprotein</keyword>
<dbReference type="SUPFAM" id="SSF46894">
    <property type="entry name" value="C-terminal effector domain of the bipartite response regulators"/>
    <property type="match status" value="1"/>
</dbReference>
<keyword evidence="11" id="KW-1185">Reference proteome</keyword>
<dbReference type="STRING" id="28885.EI16_02815"/>
<dbReference type="RefSeq" id="WP_029909190.1">
    <property type="nucleotide sequence ID" value="NZ_AP020335.1"/>
</dbReference>
<dbReference type="InterPro" id="IPR039420">
    <property type="entry name" value="WalR-like"/>
</dbReference>
<comment type="caution">
    <text evidence="10">The sequence shown here is derived from an EMBL/GenBank/DDBJ whole genome shotgun (WGS) entry which is preliminary data.</text>
</comment>
<evidence type="ECO:0000256" key="6">
    <source>
        <dbReference type="PROSITE-ProRule" id="PRU00169"/>
    </source>
</evidence>
<dbReference type="GO" id="GO:0000156">
    <property type="term" value="F:phosphorelay response regulator activity"/>
    <property type="evidence" value="ECO:0007669"/>
    <property type="project" value="TreeGrafter"/>
</dbReference>
<dbReference type="CDD" id="cd00383">
    <property type="entry name" value="trans_reg_C"/>
    <property type="match status" value="1"/>
</dbReference>
<feature type="domain" description="OmpR/PhoB-type" evidence="9">
    <location>
        <begin position="124"/>
        <end position="218"/>
    </location>
</feature>
<evidence type="ECO:0000256" key="5">
    <source>
        <dbReference type="ARBA" id="ARBA00023163"/>
    </source>
</evidence>
<dbReference type="InterPro" id="IPR036388">
    <property type="entry name" value="WH-like_DNA-bd_sf"/>
</dbReference>
<evidence type="ECO:0000313" key="11">
    <source>
        <dbReference type="Proteomes" id="UP000027341"/>
    </source>
</evidence>
<dbReference type="SMART" id="SM00862">
    <property type="entry name" value="Trans_reg_C"/>
    <property type="match status" value="1"/>
</dbReference>
<keyword evidence="5" id="KW-0804">Transcription</keyword>
<protein>
    <submittedName>
        <fullName evidence="10">Two component transcriptional regulator</fullName>
    </submittedName>
</protein>
<dbReference type="GO" id="GO:0005829">
    <property type="term" value="C:cytosol"/>
    <property type="evidence" value="ECO:0007669"/>
    <property type="project" value="TreeGrafter"/>
</dbReference>
<evidence type="ECO:0000256" key="2">
    <source>
        <dbReference type="ARBA" id="ARBA00023012"/>
    </source>
</evidence>
<dbReference type="FunFam" id="3.40.50.2300:FF:000002">
    <property type="entry name" value="DNA-binding response regulator PhoP"/>
    <property type="match status" value="1"/>
</dbReference>
<dbReference type="Gene3D" id="1.10.10.10">
    <property type="entry name" value="Winged helix-like DNA-binding domain superfamily/Winged helix DNA-binding domain"/>
    <property type="match status" value="1"/>
</dbReference>
<dbReference type="Pfam" id="PF00486">
    <property type="entry name" value="Trans_reg_C"/>
    <property type="match status" value="1"/>
</dbReference>
<gene>
    <name evidence="10" type="ORF">EI16_02815</name>
</gene>
<dbReference type="SMART" id="SM00448">
    <property type="entry name" value="REC"/>
    <property type="match status" value="1"/>
</dbReference>
<dbReference type="GO" id="GO:0032993">
    <property type="term" value="C:protein-DNA complex"/>
    <property type="evidence" value="ECO:0007669"/>
    <property type="project" value="TreeGrafter"/>
</dbReference>
<reference evidence="10 11" key="1">
    <citation type="submission" date="2014-04" db="EMBL/GenBank/DDBJ databases">
        <title>Draft genome sequence of Hydrogenovibrio marinus MH-110, a model organism for aerobic H2 metabolism.</title>
        <authorList>
            <person name="Cha H.J."/>
            <person name="Jo B.H."/>
            <person name="Hwang B.H."/>
        </authorList>
    </citation>
    <scope>NUCLEOTIDE SEQUENCE [LARGE SCALE GENOMIC DNA]</scope>
    <source>
        <strain evidence="10 11">MH-110</strain>
    </source>
</reference>
<dbReference type="Pfam" id="PF00072">
    <property type="entry name" value="Response_reg"/>
    <property type="match status" value="1"/>
</dbReference>
<evidence type="ECO:0000256" key="4">
    <source>
        <dbReference type="ARBA" id="ARBA00023125"/>
    </source>
</evidence>
<proteinExistence type="predicted"/>
<dbReference type="PROSITE" id="PS50110">
    <property type="entry name" value="RESPONSE_REGULATORY"/>
    <property type="match status" value="1"/>
</dbReference>
<dbReference type="PANTHER" id="PTHR48111">
    <property type="entry name" value="REGULATOR OF RPOS"/>
    <property type="match status" value="1"/>
</dbReference>
<keyword evidence="2" id="KW-0902">Two-component regulatory system</keyword>
<sequence>MKLLLVEDELWLVNHLQTQLEQADFVVDTATDGDQASYLIQEYDYDIIILDLGLPKKPGLTVLSEIRDMGNTTPVLILTARNSWQERVEGLKKGADDYLGKPFHFEELLARIEVLLKRPHNRIDDTLQAGPFQLDLNTRELKTPEASHALTKTEFGLARLLMSHPNKVFAKDTLLQQVTDQHYDRESNVIEVYISKLRHYFGKPSIETLRGQGYRFVLPENITSDNKVSAP</sequence>
<dbReference type="EMBL" id="JMIU01000001">
    <property type="protein sequence ID" value="KDN95254.1"/>
    <property type="molecule type" value="Genomic_DNA"/>
</dbReference>
<feature type="domain" description="Response regulatory" evidence="8">
    <location>
        <begin position="2"/>
        <end position="116"/>
    </location>
</feature>
<evidence type="ECO:0000259" key="8">
    <source>
        <dbReference type="PROSITE" id="PS50110"/>
    </source>
</evidence>
<evidence type="ECO:0000256" key="1">
    <source>
        <dbReference type="ARBA" id="ARBA00022553"/>
    </source>
</evidence>
<dbReference type="InterPro" id="IPR001789">
    <property type="entry name" value="Sig_transdc_resp-reg_receiver"/>
</dbReference>
<dbReference type="PANTHER" id="PTHR48111:SF37">
    <property type="entry name" value="RESPONSE REGULATOR PROTEIN CARR"/>
    <property type="match status" value="1"/>
</dbReference>
<keyword evidence="4 7" id="KW-0238">DNA-binding</keyword>
<evidence type="ECO:0000259" key="9">
    <source>
        <dbReference type="PROSITE" id="PS51755"/>
    </source>
</evidence>
<evidence type="ECO:0000256" key="7">
    <source>
        <dbReference type="PROSITE-ProRule" id="PRU01091"/>
    </source>
</evidence>
<evidence type="ECO:0000313" key="10">
    <source>
        <dbReference type="EMBL" id="KDN95254.1"/>
    </source>
</evidence>
<accession>A0A066ZSM0</accession>
<dbReference type="SUPFAM" id="SSF52172">
    <property type="entry name" value="CheY-like"/>
    <property type="match status" value="1"/>
</dbReference>
<dbReference type="GO" id="GO:0000976">
    <property type="term" value="F:transcription cis-regulatory region binding"/>
    <property type="evidence" value="ECO:0007669"/>
    <property type="project" value="TreeGrafter"/>
</dbReference>
<dbReference type="InterPro" id="IPR011006">
    <property type="entry name" value="CheY-like_superfamily"/>
</dbReference>
<dbReference type="InterPro" id="IPR016032">
    <property type="entry name" value="Sig_transdc_resp-reg_C-effctor"/>
</dbReference>
<keyword evidence="3" id="KW-0805">Transcription regulation</keyword>
<dbReference type="PROSITE" id="PS51755">
    <property type="entry name" value="OMPR_PHOB"/>
    <property type="match status" value="1"/>
</dbReference>
<dbReference type="AlphaFoldDB" id="A0A066ZSM0"/>
<dbReference type="Gene3D" id="6.10.250.690">
    <property type="match status" value="1"/>
</dbReference>
<dbReference type="InterPro" id="IPR001867">
    <property type="entry name" value="OmpR/PhoB-type_DNA-bd"/>
</dbReference>
<feature type="DNA-binding region" description="OmpR/PhoB-type" evidence="7">
    <location>
        <begin position="124"/>
        <end position="218"/>
    </location>
</feature>
<dbReference type="GO" id="GO:0006355">
    <property type="term" value="P:regulation of DNA-templated transcription"/>
    <property type="evidence" value="ECO:0007669"/>
    <property type="project" value="InterPro"/>
</dbReference>
<name>A0A066ZSM0_HYDMR</name>
<organism evidence="10 11">
    <name type="scientific">Hydrogenovibrio marinus</name>
    <dbReference type="NCBI Taxonomy" id="28885"/>
    <lineage>
        <taxon>Bacteria</taxon>
        <taxon>Pseudomonadati</taxon>
        <taxon>Pseudomonadota</taxon>
        <taxon>Gammaproteobacteria</taxon>
        <taxon>Thiotrichales</taxon>
        <taxon>Piscirickettsiaceae</taxon>
        <taxon>Hydrogenovibrio</taxon>
    </lineage>
</organism>
<feature type="modified residue" description="4-aspartylphosphate" evidence="6">
    <location>
        <position position="51"/>
    </location>
</feature>